<dbReference type="SUPFAM" id="SSF52540">
    <property type="entry name" value="P-loop containing nucleoside triphosphate hydrolases"/>
    <property type="match status" value="1"/>
</dbReference>
<evidence type="ECO:0000256" key="2">
    <source>
        <dbReference type="ARBA" id="ARBA00022801"/>
    </source>
</evidence>
<dbReference type="PANTHER" id="PTHR43146:SF1">
    <property type="entry name" value="CANCER-RELATED NUCLEOSIDE-TRIPHOSPHATASE"/>
    <property type="match status" value="1"/>
</dbReference>
<evidence type="ECO:0000313" key="4">
    <source>
        <dbReference type="EMBL" id="MBD3867841.1"/>
    </source>
</evidence>
<sequence>MQNALKLFLTGDPGCGKTTAIRKLTERLKPHLAMTGFTTEEFRKDGRRAGFRGVTLDGQRFDLARVGVESPYRLGPYGIVLEGLESIGIPALIPASPDVLIVLDVVSKMESFSEPFQEAVLALLEGPNPVLGTVAPHGVGFVKRVRQHKNVELVRLTRKSRDGMIGEILRRLARDGIGAGR</sequence>
<accession>A0A8J6Y820</accession>
<keyword evidence="2" id="KW-0378">Hydrolase</keyword>
<dbReference type="GO" id="GO:0017111">
    <property type="term" value="F:ribonucleoside triphosphate phosphatase activity"/>
    <property type="evidence" value="ECO:0007669"/>
    <property type="project" value="InterPro"/>
</dbReference>
<dbReference type="Proteomes" id="UP000648239">
    <property type="component" value="Unassembled WGS sequence"/>
</dbReference>
<keyword evidence="3" id="KW-0067">ATP-binding</keyword>
<keyword evidence="1" id="KW-0547">Nucleotide-binding</keyword>
<organism evidence="4 5">
    <name type="scientific">Candidatus Polarisedimenticola svalbardensis</name>
    <dbReference type="NCBI Taxonomy" id="2886004"/>
    <lineage>
        <taxon>Bacteria</taxon>
        <taxon>Pseudomonadati</taxon>
        <taxon>Acidobacteriota</taxon>
        <taxon>Candidatus Polarisedimenticolia</taxon>
        <taxon>Candidatus Polarisedimenticolales</taxon>
        <taxon>Candidatus Polarisedimenticolaceae</taxon>
        <taxon>Candidatus Polarisedimenticola</taxon>
    </lineage>
</organism>
<dbReference type="Gene3D" id="3.40.50.300">
    <property type="entry name" value="P-loop containing nucleotide triphosphate hydrolases"/>
    <property type="match status" value="1"/>
</dbReference>
<name>A0A8J6Y820_9BACT</name>
<dbReference type="Pfam" id="PF03266">
    <property type="entry name" value="NTPase_1"/>
    <property type="match status" value="1"/>
</dbReference>
<dbReference type="AlphaFoldDB" id="A0A8J6Y820"/>
<reference evidence="4 5" key="1">
    <citation type="submission" date="2020-08" db="EMBL/GenBank/DDBJ databases">
        <title>Acidobacteriota in marine sediments use diverse sulfur dissimilation pathways.</title>
        <authorList>
            <person name="Wasmund K."/>
        </authorList>
    </citation>
    <scope>NUCLEOTIDE SEQUENCE [LARGE SCALE GENOMIC DNA]</scope>
    <source>
        <strain evidence="4">MAG AM4</strain>
    </source>
</reference>
<dbReference type="EMBL" id="JACXWD010000017">
    <property type="protein sequence ID" value="MBD3867841.1"/>
    <property type="molecule type" value="Genomic_DNA"/>
</dbReference>
<protein>
    <recommendedName>
        <fullName evidence="6">NTPase</fullName>
    </recommendedName>
</protein>
<comment type="caution">
    <text evidence="4">The sequence shown here is derived from an EMBL/GenBank/DDBJ whole genome shotgun (WGS) entry which is preliminary data.</text>
</comment>
<dbReference type="InterPro" id="IPR004948">
    <property type="entry name" value="Nuc-triphosphatase_THEP1"/>
</dbReference>
<dbReference type="PANTHER" id="PTHR43146">
    <property type="entry name" value="CANCER-RELATED NUCLEOSIDE-TRIPHOSPHATASE"/>
    <property type="match status" value="1"/>
</dbReference>
<evidence type="ECO:0000256" key="3">
    <source>
        <dbReference type="ARBA" id="ARBA00022840"/>
    </source>
</evidence>
<proteinExistence type="predicted"/>
<gene>
    <name evidence="4" type="ORF">IFK94_06940</name>
</gene>
<evidence type="ECO:0008006" key="6">
    <source>
        <dbReference type="Google" id="ProtNLM"/>
    </source>
</evidence>
<evidence type="ECO:0000256" key="1">
    <source>
        <dbReference type="ARBA" id="ARBA00022741"/>
    </source>
</evidence>
<evidence type="ECO:0000313" key="5">
    <source>
        <dbReference type="Proteomes" id="UP000648239"/>
    </source>
</evidence>
<dbReference type="InterPro" id="IPR027417">
    <property type="entry name" value="P-loop_NTPase"/>
</dbReference>
<dbReference type="GO" id="GO:0005524">
    <property type="term" value="F:ATP binding"/>
    <property type="evidence" value="ECO:0007669"/>
    <property type="project" value="UniProtKB-KW"/>
</dbReference>